<evidence type="ECO:0008006" key="6">
    <source>
        <dbReference type="Google" id="ProtNLM"/>
    </source>
</evidence>
<feature type="compositionally biased region" description="Polar residues" evidence="1">
    <location>
        <begin position="464"/>
        <end position="475"/>
    </location>
</feature>
<evidence type="ECO:0000259" key="2">
    <source>
        <dbReference type="Pfam" id="PF18718"/>
    </source>
</evidence>
<feature type="non-terminal residue" evidence="4">
    <location>
        <position position="1"/>
    </location>
</feature>
<sequence>MIPTLGNFIVILQLYFLHEFSLQRTFYILTVLIATYPLFRLHLNQRQEPRQPRETAWLRSVTAILAQAFTPGHEHPYFPPEDADVGIQLGQRVCQDIEQLYHLLGVDNNDCTPLFPEPHKILCTTRLHCTLCPSENGRTPTLRRHGKPQGVRLLDSTFRWVKAELYVAYCSKCLAEYYPDRVTFHRDDDMRGRLQKLECEAEYLRVSKHGVWMHRKVAVAQEHAILRFHSGWSNFADWLSDTMDSDPRITTRQSQRLYFEHFARKLVTAHGLGDTFTVPAHSSAQVLAESVRDAVGKDGGIVAGAMEHGCINCTHIKRYAADFLADGVVLDQEENGVVDAPGPAEVIALIFCLSFLTLPGSARGYARLAVMDGKSISHRICAVTICEGPLVNYKNGRFCADHLEMRSICGIIPCGRPVHSDGAVTCDDESHKEWHQKYLNRFTRLSFPGVQRVIRRQAAANENPLATETSQTRPTLHTELPQLDGTDGENVVHTFRARSTHCLQTVQWSCGCPIGWGKCYRSESSPQVLKIIDRIWESHPDSRPSFLAYDDACNLLRHIVTQDPNSSWIQSTKFIVDAWHYIGHRATDLLCRIWCNPAPTNGSQPDLITVSVDDNGRTHTTRAFNTETAEQLNAWLNGYEAQLRQMSDINYDFSVHVLMMLYKDLVEKRVAKKEEGLTEEFWDMAD</sequence>
<evidence type="ECO:0000259" key="3">
    <source>
        <dbReference type="Pfam" id="PF18721"/>
    </source>
</evidence>
<feature type="domain" description="CxC6 like cysteine cluster associated with KDZ" evidence="3">
    <location>
        <begin position="370"/>
        <end position="436"/>
    </location>
</feature>
<feature type="region of interest" description="Disordered" evidence="1">
    <location>
        <begin position="458"/>
        <end position="478"/>
    </location>
</feature>
<evidence type="ECO:0000313" key="5">
    <source>
        <dbReference type="Proteomes" id="UP001215280"/>
    </source>
</evidence>
<accession>A0AAD7JAM8</accession>
<dbReference type="Pfam" id="PF18721">
    <property type="entry name" value="CxC6"/>
    <property type="match status" value="1"/>
</dbReference>
<name>A0AAD7JAM8_9AGAR</name>
<evidence type="ECO:0000313" key="4">
    <source>
        <dbReference type="EMBL" id="KAJ7760840.1"/>
    </source>
</evidence>
<organism evidence="4 5">
    <name type="scientific">Mycena maculata</name>
    <dbReference type="NCBI Taxonomy" id="230809"/>
    <lineage>
        <taxon>Eukaryota</taxon>
        <taxon>Fungi</taxon>
        <taxon>Dikarya</taxon>
        <taxon>Basidiomycota</taxon>
        <taxon>Agaricomycotina</taxon>
        <taxon>Agaricomycetes</taxon>
        <taxon>Agaricomycetidae</taxon>
        <taxon>Agaricales</taxon>
        <taxon>Marasmiineae</taxon>
        <taxon>Mycenaceae</taxon>
        <taxon>Mycena</taxon>
    </lineage>
</organism>
<protein>
    <recommendedName>
        <fullName evidence="6">CxC5 like cysteine cluster associated with KDZ domain-containing protein</fullName>
    </recommendedName>
</protein>
<evidence type="ECO:0000256" key="1">
    <source>
        <dbReference type="SAM" id="MobiDB-lite"/>
    </source>
</evidence>
<dbReference type="InterPro" id="IPR041539">
    <property type="entry name" value="CxC5"/>
</dbReference>
<dbReference type="EMBL" id="JARJLG010000047">
    <property type="protein sequence ID" value="KAJ7760840.1"/>
    <property type="molecule type" value="Genomic_DNA"/>
</dbReference>
<gene>
    <name evidence="4" type="ORF">DFH07DRAFT_1021281</name>
</gene>
<proteinExistence type="predicted"/>
<dbReference type="Proteomes" id="UP001215280">
    <property type="component" value="Unassembled WGS sequence"/>
</dbReference>
<dbReference type="Pfam" id="PF18718">
    <property type="entry name" value="CxC5"/>
    <property type="match status" value="1"/>
</dbReference>
<dbReference type="AlphaFoldDB" id="A0AAD7JAM8"/>
<keyword evidence="5" id="KW-1185">Reference proteome</keyword>
<reference evidence="4" key="1">
    <citation type="submission" date="2023-03" db="EMBL/GenBank/DDBJ databases">
        <title>Massive genome expansion in bonnet fungi (Mycena s.s.) driven by repeated elements and novel gene families across ecological guilds.</title>
        <authorList>
            <consortium name="Lawrence Berkeley National Laboratory"/>
            <person name="Harder C.B."/>
            <person name="Miyauchi S."/>
            <person name="Viragh M."/>
            <person name="Kuo A."/>
            <person name="Thoen E."/>
            <person name="Andreopoulos B."/>
            <person name="Lu D."/>
            <person name="Skrede I."/>
            <person name="Drula E."/>
            <person name="Henrissat B."/>
            <person name="Morin E."/>
            <person name="Kohler A."/>
            <person name="Barry K."/>
            <person name="LaButti K."/>
            <person name="Morin E."/>
            <person name="Salamov A."/>
            <person name="Lipzen A."/>
            <person name="Mereny Z."/>
            <person name="Hegedus B."/>
            <person name="Baldrian P."/>
            <person name="Stursova M."/>
            <person name="Weitz H."/>
            <person name="Taylor A."/>
            <person name="Grigoriev I.V."/>
            <person name="Nagy L.G."/>
            <person name="Martin F."/>
            <person name="Kauserud H."/>
        </authorList>
    </citation>
    <scope>NUCLEOTIDE SEQUENCE</scope>
    <source>
        <strain evidence="4">CBHHK188m</strain>
    </source>
</reference>
<dbReference type="InterPro" id="IPR040898">
    <property type="entry name" value="CxC6"/>
</dbReference>
<comment type="caution">
    <text evidence="4">The sequence shown here is derived from an EMBL/GenBank/DDBJ whole genome shotgun (WGS) entry which is preliminary data.</text>
</comment>
<feature type="domain" description="CxC5 like cysteine cluster associated with KDZ" evidence="2">
    <location>
        <begin position="118"/>
        <end position="242"/>
    </location>
</feature>